<dbReference type="InterPro" id="IPR036526">
    <property type="entry name" value="C-N_Hydrolase_sf"/>
</dbReference>
<evidence type="ECO:0000313" key="4">
    <source>
        <dbReference type="EMBL" id="TWH18889.1"/>
    </source>
</evidence>
<dbReference type="EMBL" id="VLJV01000001">
    <property type="protein sequence ID" value="TWH18889.1"/>
    <property type="molecule type" value="Genomic_DNA"/>
</dbReference>
<comment type="caution">
    <text evidence="4">The sequence shown here is derived from an EMBL/GenBank/DDBJ whole genome shotgun (WGS) entry which is preliminary data.</text>
</comment>
<dbReference type="Gene3D" id="3.60.110.10">
    <property type="entry name" value="Carbon-nitrogen hydrolase"/>
    <property type="match status" value="1"/>
</dbReference>
<proteinExistence type="inferred from homology"/>
<dbReference type="GO" id="GO:0033388">
    <property type="term" value="P:putrescine biosynthetic process from arginine"/>
    <property type="evidence" value="ECO:0007669"/>
    <property type="project" value="TreeGrafter"/>
</dbReference>
<dbReference type="RefSeq" id="WP_030531838.1">
    <property type="nucleotide sequence ID" value="NZ_JOIJ01000006.1"/>
</dbReference>
<dbReference type="AlphaFoldDB" id="A0A660CBJ4"/>
<dbReference type="Proteomes" id="UP000317303">
    <property type="component" value="Unassembled WGS sequence"/>
</dbReference>
<sequence length="275" mass="29355">MTRIACAEFAPVVGDLDGNRARVLDWIERARTSGVDIAVLPELASSGYVFADAAEARAVAMRADDPVLASWARAAGDTAVVVGFCELGDDRDGGGALYNSAAVLDGGVVRAVYRKTHLWDAEKLVFRPGSCPPPVVSVAGCRIGLAICYDLEFPELVRSLALRGAEVITAPVNWPLVARPEGERPPEVVQAMAAARTNRVFVAACDRWGTERGQRWTRGSVVIDEAGWIVAGGAVPGGPGRLVVADIDPARARDKAVSERNDVLLDRRPELYPGW</sequence>
<evidence type="ECO:0000313" key="5">
    <source>
        <dbReference type="Proteomes" id="UP000317303"/>
    </source>
</evidence>
<keyword evidence="2 4" id="KW-0378">Hydrolase</keyword>
<dbReference type="Pfam" id="PF00795">
    <property type="entry name" value="CN_hydrolase"/>
    <property type="match status" value="1"/>
</dbReference>
<dbReference type="GO" id="GO:0050126">
    <property type="term" value="F:N-carbamoylputrescine amidase activity"/>
    <property type="evidence" value="ECO:0007669"/>
    <property type="project" value="TreeGrafter"/>
</dbReference>
<organism evidence="4 5">
    <name type="scientific">Prauserella rugosa</name>
    <dbReference type="NCBI Taxonomy" id="43354"/>
    <lineage>
        <taxon>Bacteria</taxon>
        <taxon>Bacillati</taxon>
        <taxon>Actinomycetota</taxon>
        <taxon>Actinomycetes</taxon>
        <taxon>Pseudonocardiales</taxon>
        <taxon>Pseudonocardiaceae</taxon>
        <taxon>Prauserella</taxon>
    </lineage>
</organism>
<evidence type="ECO:0000256" key="2">
    <source>
        <dbReference type="ARBA" id="ARBA00022801"/>
    </source>
</evidence>
<protein>
    <submittedName>
        <fullName evidence="4">Putative amidohydrolase</fullName>
    </submittedName>
</protein>
<dbReference type="PROSITE" id="PS50263">
    <property type="entry name" value="CN_HYDROLASE"/>
    <property type="match status" value="1"/>
</dbReference>
<comment type="similarity">
    <text evidence="1">Belongs to the carbon-nitrogen hydrolase superfamily. NIT1/NIT2 family.</text>
</comment>
<dbReference type="PANTHER" id="PTHR43674">
    <property type="entry name" value="NITRILASE C965.09-RELATED"/>
    <property type="match status" value="1"/>
</dbReference>
<dbReference type="PROSITE" id="PS01227">
    <property type="entry name" value="UPF0012"/>
    <property type="match status" value="1"/>
</dbReference>
<dbReference type="InterPro" id="IPR001110">
    <property type="entry name" value="UPF0012_CS"/>
</dbReference>
<keyword evidence="5" id="KW-1185">Reference proteome</keyword>
<feature type="domain" description="CN hydrolase" evidence="3">
    <location>
        <begin position="2"/>
        <end position="249"/>
    </location>
</feature>
<name>A0A660CBJ4_9PSEU</name>
<gene>
    <name evidence="4" type="ORF">JD82_00710</name>
</gene>
<dbReference type="PANTHER" id="PTHR43674:SF2">
    <property type="entry name" value="BETA-UREIDOPROPIONASE"/>
    <property type="match status" value="1"/>
</dbReference>
<evidence type="ECO:0000259" key="3">
    <source>
        <dbReference type="PROSITE" id="PS50263"/>
    </source>
</evidence>
<accession>A0A660CBJ4</accession>
<dbReference type="InterPro" id="IPR050345">
    <property type="entry name" value="Aliph_Amidase/BUP"/>
</dbReference>
<dbReference type="SUPFAM" id="SSF56317">
    <property type="entry name" value="Carbon-nitrogen hydrolase"/>
    <property type="match status" value="1"/>
</dbReference>
<reference evidence="4 5" key="1">
    <citation type="submission" date="2019-07" db="EMBL/GenBank/DDBJ databases">
        <title>R&amp;d 2014.</title>
        <authorList>
            <person name="Klenk H.-P."/>
        </authorList>
    </citation>
    <scope>NUCLEOTIDE SEQUENCE [LARGE SCALE GENOMIC DNA]</scope>
    <source>
        <strain evidence="4 5">DSM 43194</strain>
    </source>
</reference>
<dbReference type="InterPro" id="IPR003010">
    <property type="entry name" value="C-N_Hydrolase"/>
</dbReference>
<dbReference type="OrthoDB" id="4008466at2"/>
<evidence type="ECO:0000256" key="1">
    <source>
        <dbReference type="ARBA" id="ARBA00010613"/>
    </source>
</evidence>